<evidence type="ECO:0000256" key="4">
    <source>
        <dbReference type="PROSITE-ProRule" id="PRU01131"/>
    </source>
</evidence>
<evidence type="ECO:0000256" key="1">
    <source>
        <dbReference type="ARBA" id="ARBA00009374"/>
    </source>
</evidence>
<proteinExistence type="inferred from homology"/>
<keyword evidence="3" id="KW-0862">Zinc</keyword>
<name>A0A834WGC7_9FABA</name>
<organism evidence="6 7">
    <name type="scientific">Senna tora</name>
    <dbReference type="NCBI Taxonomy" id="362788"/>
    <lineage>
        <taxon>Eukaryota</taxon>
        <taxon>Viridiplantae</taxon>
        <taxon>Streptophyta</taxon>
        <taxon>Embryophyta</taxon>
        <taxon>Tracheophyta</taxon>
        <taxon>Spermatophyta</taxon>
        <taxon>Magnoliopsida</taxon>
        <taxon>eudicotyledons</taxon>
        <taxon>Gunneridae</taxon>
        <taxon>Pentapetalae</taxon>
        <taxon>rosids</taxon>
        <taxon>fabids</taxon>
        <taxon>Fabales</taxon>
        <taxon>Fabaceae</taxon>
        <taxon>Caesalpinioideae</taxon>
        <taxon>Cassia clade</taxon>
        <taxon>Senna</taxon>
    </lineage>
</organism>
<dbReference type="Pfam" id="PF04570">
    <property type="entry name" value="zf-FLZ"/>
    <property type="match status" value="1"/>
</dbReference>
<reference evidence="6" key="1">
    <citation type="submission" date="2020-09" db="EMBL/GenBank/DDBJ databases">
        <title>Genome-Enabled Discovery of Anthraquinone Biosynthesis in Senna tora.</title>
        <authorList>
            <person name="Kang S.-H."/>
            <person name="Pandey R.P."/>
            <person name="Lee C.-M."/>
            <person name="Sim J.-S."/>
            <person name="Jeong J.-T."/>
            <person name="Choi B.-S."/>
            <person name="Jung M."/>
            <person name="Ginzburg D."/>
            <person name="Zhao K."/>
            <person name="Won S.Y."/>
            <person name="Oh T.-J."/>
            <person name="Yu Y."/>
            <person name="Kim N.-H."/>
            <person name="Lee O.R."/>
            <person name="Lee T.-H."/>
            <person name="Bashyal P."/>
            <person name="Kim T.-S."/>
            <person name="Lee W.-H."/>
            <person name="Kawkins C."/>
            <person name="Kim C.-K."/>
            <person name="Kim J.S."/>
            <person name="Ahn B.O."/>
            <person name="Rhee S.Y."/>
            <person name="Sohng J.K."/>
        </authorList>
    </citation>
    <scope>NUCLEOTIDE SEQUENCE</scope>
    <source>
        <tissue evidence="6">Leaf</tissue>
    </source>
</reference>
<evidence type="ECO:0000256" key="2">
    <source>
        <dbReference type="ARBA" id="ARBA00022723"/>
    </source>
</evidence>
<feature type="domain" description="FLZ-type" evidence="5">
    <location>
        <begin position="88"/>
        <end position="148"/>
    </location>
</feature>
<evidence type="ECO:0000259" key="5">
    <source>
        <dbReference type="PROSITE" id="PS51795"/>
    </source>
</evidence>
<dbReference type="OrthoDB" id="1916924at2759"/>
<comment type="similarity">
    <text evidence="1">Belongs to the FLZ family.</text>
</comment>
<dbReference type="GO" id="GO:0008270">
    <property type="term" value="F:zinc ion binding"/>
    <property type="evidence" value="ECO:0007669"/>
    <property type="project" value="UniProtKB-KW"/>
</dbReference>
<gene>
    <name evidence="6" type="ORF">G2W53_030048</name>
</gene>
<dbReference type="AlphaFoldDB" id="A0A834WGC7"/>
<keyword evidence="3" id="KW-0863">Zinc-finger</keyword>
<dbReference type="PROSITE" id="PS51795">
    <property type="entry name" value="ZF_FLZ"/>
    <property type="match status" value="1"/>
</dbReference>
<feature type="zinc finger region" description="FLZ-type" evidence="4">
    <location>
        <begin position="88"/>
        <end position="148"/>
    </location>
</feature>
<keyword evidence="2" id="KW-0479">Metal-binding</keyword>
<comment type="caution">
    <text evidence="6">The sequence shown here is derived from an EMBL/GenBank/DDBJ whole genome shotgun (WGS) entry which is preliminary data.</text>
</comment>
<dbReference type="InterPro" id="IPR007650">
    <property type="entry name" value="Zf-FLZ_dom"/>
</dbReference>
<evidence type="ECO:0000313" key="6">
    <source>
        <dbReference type="EMBL" id="KAF7816079.1"/>
    </source>
</evidence>
<protein>
    <submittedName>
        <fullName evidence="6">FCS-Like Zinc finger 2-like</fullName>
    </submittedName>
</protein>
<evidence type="ECO:0000313" key="7">
    <source>
        <dbReference type="Proteomes" id="UP000634136"/>
    </source>
</evidence>
<keyword evidence="7" id="KW-1185">Reference proteome</keyword>
<accession>A0A834WGC7</accession>
<sequence length="148" mass="17031">MGSTKRPYFLAEDDGLASVVDMEVGISGYNNSNSNNHSPHYYQHGFVSRSMGYAYATSFNRGSFRNHLVSSPRSGRFYDPRFEEPQPHFLHACFLCKNQLGENSDIYMYRISSTKENGPPNPKAYLRSACHCSFHQQQYKDNAFREQH</sequence>
<evidence type="ECO:0000256" key="3">
    <source>
        <dbReference type="ARBA" id="ARBA00022771"/>
    </source>
</evidence>
<dbReference type="EMBL" id="JAAIUW010000009">
    <property type="protein sequence ID" value="KAF7816079.1"/>
    <property type="molecule type" value="Genomic_DNA"/>
</dbReference>
<dbReference type="Proteomes" id="UP000634136">
    <property type="component" value="Unassembled WGS sequence"/>
</dbReference>